<dbReference type="GeneID" id="20251914"/>
<gene>
    <name evidence="14" type="ORF">LOTGIDRAFT_69515</name>
</gene>
<dbReference type="GO" id="GO:0031573">
    <property type="term" value="P:mitotic intra-S DNA damage checkpoint signaling"/>
    <property type="evidence" value="ECO:0007669"/>
    <property type="project" value="TreeGrafter"/>
</dbReference>
<evidence type="ECO:0000313" key="14">
    <source>
        <dbReference type="EMBL" id="ESP03769.1"/>
    </source>
</evidence>
<name>V4AI60_LOTGI</name>
<evidence type="ECO:0000256" key="6">
    <source>
        <dbReference type="ARBA" id="ARBA00022759"/>
    </source>
</evidence>
<dbReference type="PANTHER" id="PTHR21077:SF5">
    <property type="entry name" value="CROSSOVER JUNCTION ENDONUCLEASE MMS4"/>
    <property type="match status" value="1"/>
</dbReference>
<evidence type="ECO:0000313" key="15">
    <source>
        <dbReference type="Proteomes" id="UP000030746"/>
    </source>
</evidence>
<protein>
    <recommendedName>
        <fullName evidence="16">ERCC4 domain-containing protein</fullName>
    </recommendedName>
</protein>
<dbReference type="OrthoDB" id="343092at2759"/>
<dbReference type="Gene3D" id="1.10.150.670">
    <property type="entry name" value="Crossover junction endonuclease EME1, DNA-binding domain"/>
    <property type="match status" value="1"/>
</dbReference>
<comment type="cofactor">
    <cofactor evidence="1">
        <name>Mg(2+)</name>
        <dbReference type="ChEBI" id="CHEBI:18420"/>
    </cofactor>
</comment>
<evidence type="ECO:0000256" key="13">
    <source>
        <dbReference type="ARBA" id="ARBA00023254"/>
    </source>
</evidence>
<proteinExistence type="inferred from homology"/>
<evidence type="ECO:0000256" key="12">
    <source>
        <dbReference type="ARBA" id="ARBA00023242"/>
    </source>
</evidence>
<dbReference type="Pfam" id="PF21292">
    <property type="entry name" value="EME1-MUS81_C"/>
    <property type="match status" value="1"/>
</dbReference>
<keyword evidence="12" id="KW-0539">Nucleus</keyword>
<evidence type="ECO:0000256" key="1">
    <source>
        <dbReference type="ARBA" id="ARBA00001946"/>
    </source>
</evidence>
<evidence type="ECO:0000256" key="2">
    <source>
        <dbReference type="ARBA" id="ARBA00004123"/>
    </source>
</evidence>
<evidence type="ECO:0008006" key="16">
    <source>
        <dbReference type="Google" id="ProtNLM"/>
    </source>
</evidence>
<keyword evidence="9" id="KW-0460">Magnesium</keyword>
<dbReference type="GO" id="GO:0048476">
    <property type="term" value="C:Holliday junction resolvase complex"/>
    <property type="evidence" value="ECO:0007669"/>
    <property type="project" value="InterPro"/>
</dbReference>
<evidence type="ECO:0000256" key="10">
    <source>
        <dbReference type="ARBA" id="ARBA00023172"/>
    </source>
</evidence>
<dbReference type="RefSeq" id="XP_009045251.1">
    <property type="nucleotide sequence ID" value="XM_009047003.1"/>
</dbReference>
<keyword evidence="13" id="KW-0469">Meiosis</keyword>
<evidence type="ECO:0000256" key="3">
    <source>
        <dbReference type="ARBA" id="ARBA00005313"/>
    </source>
</evidence>
<dbReference type="HOGENOM" id="CLU_2365559_0_0_1"/>
<dbReference type="OMA" id="IMAYRSN"/>
<reference evidence="14 15" key="1">
    <citation type="journal article" date="2013" name="Nature">
        <title>Insights into bilaterian evolution from three spiralian genomes.</title>
        <authorList>
            <person name="Simakov O."/>
            <person name="Marletaz F."/>
            <person name="Cho S.J."/>
            <person name="Edsinger-Gonzales E."/>
            <person name="Havlak P."/>
            <person name="Hellsten U."/>
            <person name="Kuo D.H."/>
            <person name="Larsson T."/>
            <person name="Lv J."/>
            <person name="Arendt D."/>
            <person name="Savage R."/>
            <person name="Osoegawa K."/>
            <person name="de Jong P."/>
            <person name="Grimwood J."/>
            <person name="Chapman J.A."/>
            <person name="Shapiro H."/>
            <person name="Aerts A."/>
            <person name="Otillar R.P."/>
            <person name="Terry A.Y."/>
            <person name="Boore J.L."/>
            <person name="Grigoriev I.V."/>
            <person name="Lindberg D.R."/>
            <person name="Seaver E.C."/>
            <person name="Weisblat D.A."/>
            <person name="Putnam N.H."/>
            <person name="Rokhsar D.S."/>
        </authorList>
    </citation>
    <scope>NUCLEOTIDE SEQUENCE [LARGE SCALE GENOMIC DNA]</scope>
</reference>
<evidence type="ECO:0000256" key="11">
    <source>
        <dbReference type="ARBA" id="ARBA00023204"/>
    </source>
</evidence>
<dbReference type="GO" id="GO:0006302">
    <property type="term" value="P:double-strand break repair"/>
    <property type="evidence" value="ECO:0007669"/>
    <property type="project" value="TreeGrafter"/>
</dbReference>
<dbReference type="PANTHER" id="PTHR21077">
    <property type="entry name" value="EME1 PROTEIN"/>
    <property type="match status" value="1"/>
</dbReference>
<dbReference type="GO" id="GO:0005634">
    <property type="term" value="C:nucleus"/>
    <property type="evidence" value="ECO:0007669"/>
    <property type="project" value="UniProtKB-SubCell"/>
</dbReference>
<evidence type="ECO:0000256" key="7">
    <source>
        <dbReference type="ARBA" id="ARBA00022763"/>
    </source>
</evidence>
<dbReference type="CTD" id="20251914"/>
<accession>V4AI60</accession>
<dbReference type="GO" id="GO:0008821">
    <property type="term" value="F:crossover junction DNA endonuclease activity"/>
    <property type="evidence" value="ECO:0007669"/>
    <property type="project" value="TreeGrafter"/>
</dbReference>
<keyword evidence="6" id="KW-0255">Endonuclease</keyword>
<keyword evidence="7" id="KW-0227">DNA damage</keyword>
<evidence type="ECO:0000256" key="9">
    <source>
        <dbReference type="ARBA" id="ARBA00022842"/>
    </source>
</evidence>
<comment type="similarity">
    <text evidence="3">Belongs to the EME1/MMS4 family.</text>
</comment>
<keyword evidence="8" id="KW-0378">Hydrolase</keyword>
<dbReference type="FunFam" id="1.10.150.670:FF:000002">
    <property type="entry name" value="Crossover junction endonuclease EME1"/>
    <property type="match status" value="1"/>
</dbReference>
<dbReference type="EMBL" id="KB199905">
    <property type="protein sequence ID" value="ESP03769.1"/>
    <property type="molecule type" value="Genomic_DNA"/>
</dbReference>
<comment type="subcellular location">
    <subcellularLocation>
        <location evidence="2">Nucleus</location>
    </subcellularLocation>
</comment>
<dbReference type="KEGG" id="lgi:LOTGIDRAFT_69515"/>
<keyword evidence="4" id="KW-0540">Nuclease</keyword>
<dbReference type="GO" id="GO:0031297">
    <property type="term" value="P:replication fork processing"/>
    <property type="evidence" value="ECO:0007669"/>
    <property type="project" value="TreeGrafter"/>
</dbReference>
<feature type="non-terminal residue" evidence="14">
    <location>
        <position position="1"/>
    </location>
</feature>
<dbReference type="InterPro" id="IPR033310">
    <property type="entry name" value="Mms4/EME1/EME2"/>
</dbReference>
<feature type="non-terminal residue" evidence="14">
    <location>
        <position position="96"/>
    </location>
</feature>
<keyword evidence="10" id="KW-0233">DNA recombination</keyword>
<dbReference type="InterPro" id="IPR042530">
    <property type="entry name" value="EME1/EME2_C"/>
</dbReference>
<evidence type="ECO:0000256" key="5">
    <source>
        <dbReference type="ARBA" id="ARBA00022723"/>
    </source>
</evidence>
<organism evidence="14 15">
    <name type="scientific">Lottia gigantea</name>
    <name type="common">Giant owl limpet</name>
    <dbReference type="NCBI Taxonomy" id="225164"/>
    <lineage>
        <taxon>Eukaryota</taxon>
        <taxon>Metazoa</taxon>
        <taxon>Spiralia</taxon>
        <taxon>Lophotrochozoa</taxon>
        <taxon>Mollusca</taxon>
        <taxon>Gastropoda</taxon>
        <taxon>Patellogastropoda</taxon>
        <taxon>Lottioidea</taxon>
        <taxon>Lottiidae</taxon>
        <taxon>Lottia</taxon>
    </lineage>
</organism>
<dbReference type="AlphaFoldDB" id="V4AI60"/>
<keyword evidence="5" id="KW-0479">Metal-binding</keyword>
<dbReference type="GO" id="GO:0046872">
    <property type="term" value="F:metal ion binding"/>
    <property type="evidence" value="ECO:0007669"/>
    <property type="project" value="UniProtKB-KW"/>
</dbReference>
<evidence type="ECO:0000256" key="8">
    <source>
        <dbReference type="ARBA" id="ARBA00022801"/>
    </source>
</evidence>
<keyword evidence="15" id="KW-1185">Reference proteome</keyword>
<sequence>GVKVDKNGQGLLKVFKHQLMQFKNLGPDMADAILGVYPSPSLLLQGYNQCNGEKEKEKLLENIMVRRGGGVLATNRRVGKEMSRRIYLFLTTRDPN</sequence>
<dbReference type="Proteomes" id="UP000030746">
    <property type="component" value="Unassembled WGS sequence"/>
</dbReference>
<evidence type="ECO:0000256" key="4">
    <source>
        <dbReference type="ARBA" id="ARBA00022722"/>
    </source>
</evidence>
<keyword evidence="11" id="KW-0234">DNA repair</keyword>
<dbReference type="STRING" id="225164.V4AI60"/>
<dbReference type="GO" id="GO:0000712">
    <property type="term" value="P:resolution of meiotic recombination intermediates"/>
    <property type="evidence" value="ECO:0007669"/>
    <property type="project" value="TreeGrafter"/>
</dbReference>